<reference evidence="2" key="2">
    <citation type="submission" date="2025-08" db="UniProtKB">
        <authorList>
            <consortium name="RefSeq"/>
        </authorList>
    </citation>
    <scope>IDENTIFICATION</scope>
</reference>
<dbReference type="RefSeq" id="XP_027771412.1">
    <property type="nucleotide sequence ID" value="XM_027915611.1"/>
</dbReference>
<dbReference type="Proteomes" id="UP000694930">
    <property type="component" value="Chromosome 3"/>
</dbReference>
<dbReference type="GeneID" id="114073934"/>
<keyword evidence="1" id="KW-1185">Reference proteome</keyword>
<name>A0ABM1V6P4_SOLPN</name>
<evidence type="ECO:0000313" key="1">
    <source>
        <dbReference type="Proteomes" id="UP000694930"/>
    </source>
</evidence>
<gene>
    <name evidence="2" type="primary">LOC114073934</name>
</gene>
<protein>
    <submittedName>
        <fullName evidence="2">Uncharacterized protein LOC114073934</fullName>
    </submittedName>
</protein>
<accession>A0ABM1V6P4</accession>
<organism evidence="1 2">
    <name type="scientific">Solanum pennellii</name>
    <name type="common">Tomato</name>
    <name type="synonym">Lycopersicon pennellii</name>
    <dbReference type="NCBI Taxonomy" id="28526"/>
    <lineage>
        <taxon>Eukaryota</taxon>
        <taxon>Viridiplantae</taxon>
        <taxon>Streptophyta</taxon>
        <taxon>Embryophyta</taxon>
        <taxon>Tracheophyta</taxon>
        <taxon>Spermatophyta</taxon>
        <taxon>Magnoliopsida</taxon>
        <taxon>eudicotyledons</taxon>
        <taxon>Gunneridae</taxon>
        <taxon>Pentapetalae</taxon>
        <taxon>asterids</taxon>
        <taxon>lamiids</taxon>
        <taxon>Solanales</taxon>
        <taxon>Solanaceae</taxon>
        <taxon>Solanoideae</taxon>
        <taxon>Solaneae</taxon>
        <taxon>Solanum</taxon>
        <taxon>Solanum subgen. Lycopersicon</taxon>
    </lineage>
</organism>
<reference evidence="1" key="1">
    <citation type="journal article" date="2014" name="Nat. Genet.">
        <title>The genome of the stress-tolerant wild tomato species Solanum pennellii.</title>
        <authorList>
            <person name="Bolger A."/>
            <person name="Scossa F."/>
            <person name="Bolger M.E."/>
            <person name="Lanz C."/>
            <person name="Maumus F."/>
            <person name="Tohge T."/>
            <person name="Quesneville H."/>
            <person name="Alseekh S."/>
            <person name="Sorensen I."/>
            <person name="Lichtenstein G."/>
            <person name="Fich E.A."/>
            <person name="Conte M."/>
            <person name="Keller H."/>
            <person name="Schneeberger K."/>
            <person name="Schwacke R."/>
            <person name="Ofner I."/>
            <person name="Vrebalov J."/>
            <person name="Xu Y."/>
            <person name="Osorio S."/>
            <person name="Aflitos S.A."/>
            <person name="Schijlen E."/>
            <person name="Jimenez-Gomez J.M."/>
            <person name="Ryngajllo M."/>
            <person name="Kimura S."/>
            <person name="Kumar R."/>
            <person name="Koenig D."/>
            <person name="Headland L.R."/>
            <person name="Maloof J.N."/>
            <person name="Sinha N."/>
            <person name="van Ham R.C."/>
            <person name="Lankhorst R.K."/>
            <person name="Mao L."/>
            <person name="Vogel A."/>
            <person name="Arsova B."/>
            <person name="Panstruga R."/>
            <person name="Fei Z."/>
            <person name="Rose J.K."/>
            <person name="Zamir D."/>
            <person name="Carrari F."/>
            <person name="Giovannoni J.J."/>
            <person name="Weigel D."/>
            <person name="Usadel B."/>
            <person name="Fernie A.R."/>
        </authorList>
    </citation>
    <scope>NUCLEOTIDE SEQUENCE [LARGE SCALE GENOMIC DNA]</scope>
    <source>
        <strain evidence="1">cv. LA0716</strain>
    </source>
</reference>
<sequence length="166" mass="18763">MFDFVQMCIFGRAGSCFPEVFSVACRDRFCNRIPFKPQTKIEMKLNSGGRAISSECNYDQYITECSYDRYITHDKYTMKFKKLGDDICRYGLCIKQCDANVVSLKIKQSNIELEMSNLGGINSADSVMLLCCCNGLALWTHAKGSVSLQINMVQPLQVSVTSVWMI</sequence>
<proteinExistence type="predicted"/>
<evidence type="ECO:0000313" key="2">
    <source>
        <dbReference type="RefSeq" id="XP_027771412.1"/>
    </source>
</evidence>